<name>A0A5E4MIV4_9HEMI</name>
<keyword evidence="5" id="KW-1185">Reference proteome</keyword>
<dbReference type="SUPFAM" id="SSF53271">
    <property type="entry name" value="PRTase-like"/>
    <property type="match status" value="1"/>
</dbReference>
<keyword evidence="2" id="KW-0315">Glutamine amidotransferase</keyword>
<dbReference type="CDD" id="cd06223">
    <property type="entry name" value="PRTases_typeI"/>
    <property type="match status" value="1"/>
</dbReference>
<feature type="domain" description="Glutamine amidotransferase type-2" evidence="3">
    <location>
        <begin position="1"/>
        <end position="121"/>
    </location>
</feature>
<evidence type="ECO:0000313" key="4">
    <source>
        <dbReference type="EMBL" id="VVC32150.1"/>
    </source>
</evidence>
<dbReference type="InterPro" id="IPR029055">
    <property type="entry name" value="Ntn_hydrolases_N"/>
</dbReference>
<dbReference type="PROSITE" id="PS51278">
    <property type="entry name" value="GATASE_TYPE_2"/>
    <property type="match status" value="1"/>
</dbReference>
<dbReference type="Gene3D" id="3.40.50.2020">
    <property type="match status" value="1"/>
</dbReference>
<accession>A0A5E4MIV4</accession>
<evidence type="ECO:0000256" key="1">
    <source>
        <dbReference type="ARBA" id="ARBA00022679"/>
    </source>
</evidence>
<sequence>MVLARGVGLSTHSDSELITQALCLNPPDIEIDGPDWPARIRHFMELTKLSYSIVIMEKGRIFGVRDPYGNRPLCIGKLMSLTDPDKEEGWVVSSESCGFLSMGAKYVRDVYPGEIVELTDEGFHTVSIMGRPHNRPQAFCIFEYVYFARPDSIYEGQMVYSVRLRSGIVLARESFVEADIVSSVPESGTAAAHGFSMASNIPFSEVLYKNRYVGRTFIQPNARLRRLGVAKKFGAIVENVAGKRIILIDDSIVRGTTIGPIIKLLRDAGAKEVHIRVASPPLKFTCNMGINIPTKTELIANKLTIEQLAKHVGADTIAYLSVDGLKEAVKEKMPTKNAPEVGHCTACLTGEYPEELTF</sequence>
<dbReference type="InterPro" id="IPR000836">
    <property type="entry name" value="PRTase_dom"/>
</dbReference>
<dbReference type="InterPro" id="IPR029057">
    <property type="entry name" value="PRTase-like"/>
</dbReference>
<proteinExistence type="predicted"/>
<dbReference type="PANTHER" id="PTHR11907">
    <property type="entry name" value="AMIDOPHOSPHORIBOSYLTRANSFERASE"/>
    <property type="match status" value="1"/>
</dbReference>
<dbReference type="OrthoDB" id="191723at2759"/>
<dbReference type="EMBL" id="CABPRJ010000953">
    <property type="protein sequence ID" value="VVC32150.1"/>
    <property type="molecule type" value="Genomic_DNA"/>
</dbReference>
<evidence type="ECO:0000256" key="2">
    <source>
        <dbReference type="ARBA" id="ARBA00022962"/>
    </source>
</evidence>
<dbReference type="Proteomes" id="UP000325440">
    <property type="component" value="Unassembled WGS sequence"/>
</dbReference>
<dbReference type="SUPFAM" id="SSF56235">
    <property type="entry name" value="N-terminal nucleophile aminohydrolases (Ntn hydrolases)"/>
    <property type="match status" value="1"/>
</dbReference>
<evidence type="ECO:0000313" key="5">
    <source>
        <dbReference type="Proteomes" id="UP000325440"/>
    </source>
</evidence>
<dbReference type="InterPro" id="IPR017932">
    <property type="entry name" value="GATase_2_dom"/>
</dbReference>
<dbReference type="AlphaFoldDB" id="A0A5E4MIV4"/>
<keyword evidence="1" id="KW-0808">Transferase</keyword>
<evidence type="ECO:0000259" key="3">
    <source>
        <dbReference type="PROSITE" id="PS51278"/>
    </source>
</evidence>
<protein>
    <recommendedName>
        <fullName evidence="3">Glutamine amidotransferase type-2 domain-containing protein</fullName>
    </recommendedName>
</protein>
<dbReference type="Gene3D" id="3.60.20.10">
    <property type="entry name" value="Glutamine Phosphoribosylpyrophosphate, subunit 1, domain 1"/>
    <property type="match status" value="1"/>
</dbReference>
<organism evidence="4 5">
    <name type="scientific">Cinara cedri</name>
    <dbReference type="NCBI Taxonomy" id="506608"/>
    <lineage>
        <taxon>Eukaryota</taxon>
        <taxon>Metazoa</taxon>
        <taxon>Ecdysozoa</taxon>
        <taxon>Arthropoda</taxon>
        <taxon>Hexapoda</taxon>
        <taxon>Insecta</taxon>
        <taxon>Pterygota</taxon>
        <taxon>Neoptera</taxon>
        <taxon>Paraneoptera</taxon>
        <taxon>Hemiptera</taxon>
        <taxon>Sternorrhyncha</taxon>
        <taxon>Aphidomorpha</taxon>
        <taxon>Aphidoidea</taxon>
        <taxon>Aphididae</taxon>
        <taxon>Lachninae</taxon>
        <taxon>Cinara</taxon>
    </lineage>
</organism>
<gene>
    <name evidence="4" type="ORF">CINCED_3A019688</name>
</gene>
<dbReference type="GO" id="GO:0016740">
    <property type="term" value="F:transferase activity"/>
    <property type="evidence" value="ECO:0007669"/>
    <property type="project" value="UniProtKB-KW"/>
</dbReference>
<reference evidence="4 5" key="1">
    <citation type="submission" date="2019-08" db="EMBL/GenBank/DDBJ databases">
        <authorList>
            <person name="Alioto T."/>
            <person name="Alioto T."/>
            <person name="Gomez Garrido J."/>
        </authorList>
    </citation>
    <scope>NUCLEOTIDE SEQUENCE [LARGE SCALE GENOMIC DNA]</scope>
</reference>